<dbReference type="AlphaFoldDB" id="A0A1B8ZFU7"/>
<keyword evidence="2" id="KW-1185">Reference proteome</keyword>
<organism evidence="1 2">
    <name type="scientific">Chryseobacterium artocarpi</name>
    <dbReference type="NCBI Taxonomy" id="1414727"/>
    <lineage>
        <taxon>Bacteria</taxon>
        <taxon>Pseudomonadati</taxon>
        <taxon>Bacteroidota</taxon>
        <taxon>Flavobacteriia</taxon>
        <taxon>Flavobacteriales</taxon>
        <taxon>Weeksellaceae</taxon>
        <taxon>Chryseobacterium group</taxon>
        <taxon>Chryseobacterium</taxon>
    </lineage>
</organism>
<proteinExistence type="predicted"/>
<dbReference type="Proteomes" id="UP000092651">
    <property type="component" value="Unassembled WGS sequence"/>
</dbReference>
<dbReference type="OrthoDB" id="1272450at2"/>
<evidence type="ECO:0000313" key="1">
    <source>
        <dbReference type="EMBL" id="OCA70471.1"/>
    </source>
</evidence>
<name>A0A1B8ZFU7_9FLAO</name>
<evidence type="ECO:0000313" key="2">
    <source>
        <dbReference type="Proteomes" id="UP000092651"/>
    </source>
</evidence>
<gene>
    <name evidence="1" type="ORF">BBI01_10955</name>
</gene>
<dbReference type="EMBL" id="MAYH01000034">
    <property type="protein sequence ID" value="OCA70471.1"/>
    <property type="molecule type" value="Genomic_DNA"/>
</dbReference>
<reference evidence="1 2" key="1">
    <citation type="submission" date="2016-07" db="EMBL/GenBank/DDBJ databases">
        <authorList>
            <person name="Jeong J.-J."/>
            <person name="Kim D.W."/>
            <person name="Sang M.K."/>
            <person name="Choi I.-G."/>
            <person name="Kim K.D."/>
        </authorList>
    </citation>
    <scope>NUCLEOTIDE SEQUENCE [LARGE SCALE GENOMIC DNA]</scope>
    <source>
        <strain evidence="1 2">UTM-3</strain>
    </source>
</reference>
<dbReference type="RefSeq" id="WP_065394889.1">
    <property type="nucleotide sequence ID" value="NZ_MAYH01000034.1"/>
</dbReference>
<accession>A0A1B8ZFU7</accession>
<comment type="caution">
    <text evidence="1">The sequence shown here is derived from an EMBL/GenBank/DDBJ whole genome shotgun (WGS) entry which is preliminary data.</text>
</comment>
<protein>
    <submittedName>
        <fullName evidence="1">Uncharacterized protein</fullName>
    </submittedName>
</protein>
<sequence length="212" mass="21533">MLVAFTALSKAQQGRVGINTTTPAATLDVVANTTDNARPDAVLVPRMSRAELEAKNNAYANGSASGASAQNGALVFVNALGGTGTGKTVNVVATGFHYYDGTNGNNVWRPLVANTAPAGMSVRLQTANTISDADLGNAIIVNTIGSSFNLDALTKSNGKIITFIDNTSGFGGFSVTGTPGTISPQATVSPTGPGGALSYICDGAVWYSYSSF</sequence>